<keyword evidence="5" id="KW-1185">Reference proteome</keyword>
<dbReference type="PANTHER" id="PTHR43581">
    <property type="entry name" value="ATP/GTP PHOSPHATASE"/>
    <property type="match status" value="1"/>
</dbReference>
<dbReference type="SUPFAM" id="SSF52540">
    <property type="entry name" value="P-loop containing nucleoside triphosphate hydrolases"/>
    <property type="match status" value="1"/>
</dbReference>
<dbReference type="EMBL" id="JBIHMK010000064">
    <property type="protein sequence ID" value="MFH0249927.1"/>
    <property type="molecule type" value="Genomic_DNA"/>
</dbReference>
<evidence type="ECO:0000259" key="1">
    <source>
        <dbReference type="Pfam" id="PF12476"/>
    </source>
</evidence>
<dbReference type="InterPro" id="IPR022532">
    <property type="entry name" value="DUF3696"/>
</dbReference>
<accession>A0ABW7HW44</accession>
<proteinExistence type="predicted"/>
<comment type="caution">
    <text evidence="4">The sequence shown here is derived from an EMBL/GenBank/DDBJ whole genome shotgun (WGS) entry which is preliminary data.</text>
</comment>
<feature type="domain" description="DUF3696" evidence="1">
    <location>
        <begin position="320"/>
        <end position="365"/>
    </location>
</feature>
<evidence type="ECO:0000313" key="5">
    <source>
        <dbReference type="Proteomes" id="UP001607069"/>
    </source>
</evidence>
<dbReference type="InterPro" id="IPR003959">
    <property type="entry name" value="ATPase_AAA_core"/>
</dbReference>
<dbReference type="PANTHER" id="PTHR43581:SF2">
    <property type="entry name" value="EXCINUCLEASE ATPASE SUBUNIT"/>
    <property type="match status" value="1"/>
</dbReference>
<dbReference type="Pfam" id="PF12476">
    <property type="entry name" value="DUF3696"/>
    <property type="match status" value="1"/>
</dbReference>
<dbReference type="RefSeq" id="WP_279950798.1">
    <property type="nucleotide sequence ID" value="NZ_BAABEN010000001.1"/>
</dbReference>
<dbReference type="InterPro" id="IPR027417">
    <property type="entry name" value="P-loop_NTPase"/>
</dbReference>
<organism evidence="4 5">
    <name type="scientific">Streptomyces chitinivorans</name>
    <dbReference type="NCBI Taxonomy" id="1257027"/>
    <lineage>
        <taxon>Bacteria</taxon>
        <taxon>Bacillati</taxon>
        <taxon>Actinomycetota</taxon>
        <taxon>Actinomycetes</taxon>
        <taxon>Kitasatosporales</taxon>
        <taxon>Streptomycetaceae</taxon>
        <taxon>Streptomyces</taxon>
    </lineage>
</organism>
<evidence type="ECO:0000259" key="3">
    <source>
        <dbReference type="Pfam" id="PF13476"/>
    </source>
</evidence>
<dbReference type="Pfam" id="PF13476">
    <property type="entry name" value="AAA_23"/>
    <property type="match status" value="1"/>
</dbReference>
<dbReference type="Pfam" id="PF13304">
    <property type="entry name" value="AAA_21"/>
    <property type="match status" value="1"/>
</dbReference>
<dbReference type="Gene3D" id="3.40.50.300">
    <property type="entry name" value="P-loop containing nucleotide triphosphate hydrolases"/>
    <property type="match status" value="2"/>
</dbReference>
<protein>
    <submittedName>
        <fullName evidence="4">DUF3696 domain-containing protein</fullName>
    </submittedName>
</protein>
<dbReference type="InterPro" id="IPR038729">
    <property type="entry name" value="Rad50/SbcC_AAA"/>
</dbReference>
<dbReference type="InterPro" id="IPR014592">
    <property type="entry name" value="P-loop_UCP034888"/>
</dbReference>
<name>A0ABW7HW44_9ACTN</name>
<reference evidence="4 5" key="1">
    <citation type="submission" date="2024-10" db="EMBL/GenBank/DDBJ databases">
        <authorList>
            <person name="Cho J.-C."/>
        </authorList>
    </citation>
    <scope>NUCLEOTIDE SEQUENCE [LARGE SCALE GENOMIC DNA]</scope>
    <source>
        <strain evidence="4 5">KCTC29696</strain>
    </source>
</reference>
<dbReference type="InterPro" id="IPR051396">
    <property type="entry name" value="Bact_Antivir_Def_Nuclease"/>
</dbReference>
<sequence length="373" mass="40937">MITSLRMRNFRRFLDASFDMRRLTVLTGLNGTGKSTAVQALLLARQCASRRAGEVVELNGPYGLALGEAEEVRHRDAFGSEIEIELAGSHASEPRTYRLEVPDDRALHLRVGEGSAGEPLPELTRQGCGFTYLNAERLGPRDRLDVSAERLDRIGVGVRGEYTAQVLALYESRQVREPLLHPDTPRTHGVTTLRTQVESWASEIIRSIRITAQWPAGITASTIRFHETGAYGLSEPIRPANMGFGFSYTLPVIVAGLLTRPGDVMIVENPEAHLHPGGQSKLGRFLARVAGSGAQVLVETHSDHVLNGARLAVAEEGVLAADDAVIHYFGDEGTEPMPIGLNERGELSEWPRGFFDQIEYDLGRLARARRSGR</sequence>
<gene>
    <name evidence="4" type="ORF">ACG5V6_17090</name>
</gene>
<evidence type="ECO:0000259" key="2">
    <source>
        <dbReference type="Pfam" id="PF13304"/>
    </source>
</evidence>
<evidence type="ECO:0000313" key="4">
    <source>
        <dbReference type="EMBL" id="MFH0249927.1"/>
    </source>
</evidence>
<feature type="domain" description="Rad50/SbcC-type AAA" evidence="3">
    <location>
        <begin position="4"/>
        <end position="44"/>
    </location>
</feature>
<dbReference type="PIRSF" id="PIRSF034888">
    <property type="entry name" value="P-loop_UCP034888"/>
    <property type="match status" value="1"/>
</dbReference>
<dbReference type="Proteomes" id="UP001607069">
    <property type="component" value="Unassembled WGS sequence"/>
</dbReference>
<feature type="domain" description="ATPase AAA-type core" evidence="2">
    <location>
        <begin position="232"/>
        <end position="307"/>
    </location>
</feature>